<dbReference type="Proteomes" id="UP000316612">
    <property type="component" value="Unassembled WGS sequence"/>
</dbReference>
<evidence type="ECO:0000313" key="1">
    <source>
        <dbReference type="EMBL" id="GED04545.1"/>
    </source>
</evidence>
<dbReference type="Pfam" id="PF25708">
    <property type="entry name" value="Phage_T7_Gp5_9"/>
    <property type="match status" value="1"/>
</dbReference>
<name>A0A4Y4DLM3_GLUUR</name>
<dbReference type="RefSeq" id="WP_170184022.1">
    <property type="nucleotide sequence ID" value="NZ_BAAAJL010000007.1"/>
</dbReference>
<protein>
    <submittedName>
        <fullName evidence="1">Uncharacterized protein</fullName>
    </submittedName>
</protein>
<reference evidence="1 2" key="1">
    <citation type="submission" date="2019-06" db="EMBL/GenBank/DDBJ databases">
        <title>Whole genome shotgun sequence of Glutamicibacter uratoxydans NBRC 15515.</title>
        <authorList>
            <person name="Hosoyama A."/>
            <person name="Uohara A."/>
            <person name="Ohji S."/>
            <person name="Ichikawa N."/>
        </authorList>
    </citation>
    <scope>NUCLEOTIDE SEQUENCE [LARGE SCALE GENOMIC DNA]</scope>
    <source>
        <strain evidence="1 2">NBRC 15515</strain>
    </source>
</reference>
<dbReference type="InterPro" id="IPR058007">
    <property type="entry name" value="Gp5.9"/>
</dbReference>
<accession>A0A4Y4DLM3</accession>
<gene>
    <name evidence="1" type="ORF">AUR04nite_00770</name>
</gene>
<organism evidence="1 2">
    <name type="scientific">Glutamicibacter uratoxydans</name>
    <name type="common">Arthrobacter uratoxydans</name>
    <dbReference type="NCBI Taxonomy" id="43667"/>
    <lineage>
        <taxon>Bacteria</taxon>
        <taxon>Bacillati</taxon>
        <taxon>Actinomycetota</taxon>
        <taxon>Actinomycetes</taxon>
        <taxon>Micrococcales</taxon>
        <taxon>Micrococcaceae</taxon>
        <taxon>Glutamicibacter</taxon>
    </lineage>
</organism>
<comment type="caution">
    <text evidence="1">The sequence shown here is derived from an EMBL/GenBank/DDBJ whole genome shotgun (WGS) entry which is preliminary data.</text>
</comment>
<evidence type="ECO:0000313" key="2">
    <source>
        <dbReference type="Proteomes" id="UP000316612"/>
    </source>
</evidence>
<keyword evidence="2" id="KW-1185">Reference proteome</keyword>
<dbReference type="AlphaFoldDB" id="A0A4Y4DLM3"/>
<sequence length="57" mass="6769">MAAVETENITISRAEYDQLQRDSDWLRALEQAGVDNWEWYGEAQDLYESWQPENDCE</sequence>
<proteinExistence type="predicted"/>
<dbReference type="EMBL" id="BJNY01000001">
    <property type="protein sequence ID" value="GED04545.1"/>
    <property type="molecule type" value="Genomic_DNA"/>
</dbReference>